<dbReference type="AlphaFoldDB" id="A0A6C0KSX3"/>
<name>A0A6C0KSX3_9ZZZZ</name>
<dbReference type="EMBL" id="MN740965">
    <property type="protein sequence ID" value="QHU20256.1"/>
    <property type="molecule type" value="Genomic_DNA"/>
</dbReference>
<sequence>MQCEKTLVTKKKFQCLVCDKLLSSKQRLMTHEETCKEYQAFIEKEKEESYLLMLLKEKDEKIKELERLLNSDIKRGNIPKKKILIEEYDNITDDIINTCVEKLQIEDVANGSDFLASFALNKTFKNCIMCTDFSRQIIKYKNENGMIITEPYMTNLTERFFKAIANKAEDLLNKEILKLNNEDNDDITTSLLCSDLAIQKIKIKKCASGKRIKYFQDFVKHICRLSVFSSLSNA</sequence>
<proteinExistence type="predicted"/>
<protein>
    <recommendedName>
        <fullName evidence="3">C2H2-type domain-containing protein</fullName>
    </recommendedName>
</protein>
<feature type="coiled-coil region" evidence="1">
    <location>
        <begin position="28"/>
        <end position="75"/>
    </location>
</feature>
<evidence type="ECO:0000313" key="2">
    <source>
        <dbReference type="EMBL" id="QHU20256.1"/>
    </source>
</evidence>
<keyword evidence="1" id="KW-0175">Coiled coil</keyword>
<accession>A0A6C0KSX3</accession>
<organism evidence="2">
    <name type="scientific">viral metagenome</name>
    <dbReference type="NCBI Taxonomy" id="1070528"/>
    <lineage>
        <taxon>unclassified sequences</taxon>
        <taxon>metagenomes</taxon>
        <taxon>organismal metagenomes</taxon>
    </lineage>
</organism>
<evidence type="ECO:0008006" key="3">
    <source>
        <dbReference type="Google" id="ProtNLM"/>
    </source>
</evidence>
<evidence type="ECO:0000256" key="1">
    <source>
        <dbReference type="SAM" id="Coils"/>
    </source>
</evidence>
<reference evidence="2" key="1">
    <citation type="journal article" date="2020" name="Nature">
        <title>Giant virus diversity and host interactions through global metagenomics.</title>
        <authorList>
            <person name="Schulz F."/>
            <person name="Roux S."/>
            <person name="Paez-Espino D."/>
            <person name="Jungbluth S."/>
            <person name="Walsh D.A."/>
            <person name="Denef V.J."/>
            <person name="McMahon K.D."/>
            <person name="Konstantinidis K.T."/>
            <person name="Eloe-Fadrosh E.A."/>
            <person name="Kyrpides N.C."/>
            <person name="Woyke T."/>
        </authorList>
    </citation>
    <scope>NUCLEOTIDE SEQUENCE</scope>
    <source>
        <strain evidence="2">GVMAG-S-3300013014-136</strain>
    </source>
</reference>